<dbReference type="EMBL" id="JAOYFC010000001">
    <property type="protein sequence ID" value="MCV6823129.1"/>
    <property type="molecule type" value="Genomic_DNA"/>
</dbReference>
<dbReference type="Proteomes" id="UP001208041">
    <property type="component" value="Unassembled WGS sequence"/>
</dbReference>
<protein>
    <submittedName>
        <fullName evidence="1">Uncharacterized protein</fullName>
    </submittedName>
</protein>
<dbReference type="AlphaFoldDB" id="A0AAE3IWQ9"/>
<keyword evidence="2" id="KW-1185">Reference proteome</keyword>
<evidence type="ECO:0000313" key="2">
    <source>
        <dbReference type="Proteomes" id="UP001208041"/>
    </source>
</evidence>
<sequence>MKRHLLDHPRTREDSNLIQKFNRVRRNLGSFGPHESIRSLHRRSHAAEPGNARMVQYARIHRAQS</sequence>
<gene>
    <name evidence="1" type="ORF">OH136_01060</name>
</gene>
<reference evidence="1" key="1">
    <citation type="submission" date="2022-10" db="EMBL/GenBank/DDBJ databases">
        <authorList>
            <person name="Yue Y."/>
        </authorList>
    </citation>
    <scope>NUCLEOTIDE SEQUENCE</scope>
    <source>
        <strain evidence="1">Z654</strain>
    </source>
</reference>
<proteinExistence type="predicted"/>
<dbReference type="RefSeq" id="WP_263951959.1">
    <property type="nucleotide sequence ID" value="NZ_JAOYFC010000001.1"/>
</dbReference>
<evidence type="ECO:0000313" key="1">
    <source>
        <dbReference type="EMBL" id="MCV6823129.1"/>
    </source>
</evidence>
<comment type="caution">
    <text evidence="1">The sequence shown here is derived from an EMBL/GenBank/DDBJ whole genome shotgun (WGS) entry which is preliminary data.</text>
</comment>
<accession>A0AAE3IWQ9</accession>
<name>A0AAE3IWQ9_9RHOB</name>
<organism evidence="1 2">
    <name type="scientific">Halocynthiibacter halioticoli</name>
    <dbReference type="NCBI Taxonomy" id="2986804"/>
    <lineage>
        <taxon>Bacteria</taxon>
        <taxon>Pseudomonadati</taxon>
        <taxon>Pseudomonadota</taxon>
        <taxon>Alphaproteobacteria</taxon>
        <taxon>Rhodobacterales</taxon>
        <taxon>Paracoccaceae</taxon>
        <taxon>Halocynthiibacter</taxon>
    </lineage>
</organism>